<evidence type="ECO:0000313" key="2">
    <source>
        <dbReference type="Proteomes" id="UP000634134"/>
    </source>
</evidence>
<sequence length="408" mass="46121">MKNKLLFVLLISMLASCKEKDNCTTTRTRLRSVPVIHSFAEIRDSIAVLPAREMHDPGKICFQDNLLFVTEIRKGVHVIDNRDPENPVFLSFIRIPGNGDIVIYQNRLYADSYSDLISFDITNVATIKEVEHANQVFKSGWFNGKWWNVQDGGLDFGETTKKYVTEIVSCNEPEEPTYAVDTLPSSYMDHAKTAPRFAIQDKYLYTVNHEVLGIFDLEKTPKLKSTNSAIIGSTNFSLASFQNKLILEYNYYMWIFDNSNPLVPRMVSVMDSVNFCDKIVVQNDIAYVSQRTGTICGGTKNELKLFNVSDISAPRLINKFPMDGPRALSVDFPILYVCEGTSGFKVFDVSDTAAIDQHLLSHEKDIQANNVFARGKDVFVTATDGLYQLDASDPKDLRRLSKIPFKKI</sequence>
<organism evidence="1 2">
    <name type="scientific">Dyadobacter subterraneus</name>
    <dbReference type="NCBI Taxonomy" id="2773304"/>
    <lineage>
        <taxon>Bacteria</taxon>
        <taxon>Pseudomonadati</taxon>
        <taxon>Bacteroidota</taxon>
        <taxon>Cytophagia</taxon>
        <taxon>Cytophagales</taxon>
        <taxon>Spirosomataceae</taxon>
        <taxon>Dyadobacter</taxon>
    </lineage>
</organism>
<comment type="caution">
    <text evidence="1">The sequence shown here is derived from an EMBL/GenBank/DDBJ whole genome shotgun (WGS) entry which is preliminary data.</text>
</comment>
<name>A0ABR9WJU5_9BACT</name>
<accession>A0ABR9WJU5</accession>
<gene>
    <name evidence="1" type="ORF">IEE83_28215</name>
</gene>
<dbReference type="Proteomes" id="UP000634134">
    <property type="component" value="Unassembled WGS sequence"/>
</dbReference>
<dbReference type="RefSeq" id="WP_194124070.1">
    <property type="nucleotide sequence ID" value="NZ_JACYGY010000002.1"/>
</dbReference>
<reference evidence="2" key="1">
    <citation type="submission" date="2023-07" db="EMBL/GenBank/DDBJ databases">
        <title>Dyadobacter sp. nov 'subterranea' isolated from contaminted grondwater.</title>
        <authorList>
            <person name="Szabo I."/>
            <person name="Al-Omari J."/>
            <person name="Szerdahelyi S.G."/>
            <person name="Rado J."/>
        </authorList>
    </citation>
    <scope>NUCLEOTIDE SEQUENCE [LARGE SCALE GENOMIC DNA]</scope>
    <source>
        <strain evidence="2">UP-52</strain>
    </source>
</reference>
<keyword evidence="2" id="KW-1185">Reference proteome</keyword>
<proteinExistence type="predicted"/>
<evidence type="ECO:0000313" key="1">
    <source>
        <dbReference type="EMBL" id="MBE9465780.1"/>
    </source>
</evidence>
<protein>
    <recommendedName>
        <fullName evidence="3">LVIVD repeat-containing protein</fullName>
    </recommendedName>
</protein>
<dbReference type="PROSITE" id="PS51257">
    <property type="entry name" value="PROKAR_LIPOPROTEIN"/>
    <property type="match status" value="1"/>
</dbReference>
<evidence type="ECO:0008006" key="3">
    <source>
        <dbReference type="Google" id="ProtNLM"/>
    </source>
</evidence>
<dbReference type="EMBL" id="JACYGY010000002">
    <property type="protein sequence ID" value="MBE9465780.1"/>
    <property type="molecule type" value="Genomic_DNA"/>
</dbReference>